<dbReference type="SUPFAM" id="SSF52738">
    <property type="entry name" value="Methylesterase CheB, C-terminal domain"/>
    <property type="match status" value="1"/>
</dbReference>
<dbReference type="Pfam" id="PF00072">
    <property type="entry name" value="Response_reg"/>
    <property type="match status" value="1"/>
</dbReference>
<evidence type="ECO:0000256" key="2">
    <source>
        <dbReference type="ARBA" id="ARBA00048267"/>
    </source>
</evidence>
<keyword evidence="10" id="KW-1185">Reference proteome</keyword>
<comment type="domain">
    <text evidence="3">Contains a C-terminal catalytic domain, and an N-terminal region which modulates catalytic activity.</text>
</comment>
<dbReference type="Pfam" id="PF01339">
    <property type="entry name" value="CheB_methylest"/>
    <property type="match status" value="1"/>
</dbReference>
<dbReference type="HAMAP" id="MF_00099">
    <property type="entry name" value="CheB_chemtxs"/>
    <property type="match status" value="1"/>
</dbReference>
<evidence type="ECO:0000256" key="5">
    <source>
        <dbReference type="PROSITE-ProRule" id="PRU00169"/>
    </source>
</evidence>
<feature type="active site" evidence="3 4">
    <location>
        <position position="294"/>
    </location>
</feature>
<dbReference type="PANTHER" id="PTHR42872:SF3">
    <property type="entry name" value="PROTEIN-GLUTAMATE METHYLESTERASE_PROTEIN-GLUTAMINE GLUTAMINASE 1"/>
    <property type="match status" value="1"/>
</dbReference>
<keyword evidence="3" id="KW-0963">Cytoplasm</keyword>
<gene>
    <name evidence="9" type="primary">cheB_2</name>
    <name evidence="3" type="synonym">cheB</name>
    <name evidence="9" type="ORF">I41_23180</name>
</gene>
<evidence type="ECO:0000313" key="10">
    <source>
        <dbReference type="Proteomes" id="UP000317909"/>
    </source>
</evidence>
<dbReference type="InterPro" id="IPR035909">
    <property type="entry name" value="CheB_C"/>
</dbReference>
<dbReference type="EC" id="3.5.1.44" evidence="3"/>
<dbReference type="Gene3D" id="3.40.50.180">
    <property type="entry name" value="Methylesterase CheB, C-terminal domain"/>
    <property type="match status" value="1"/>
</dbReference>
<dbReference type="PROSITE" id="PS50110">
    <property type="entry name" value="RESPONSE_REGULATORY"/>
    <property type="match status" value="1"/>
</dbReference>
<protein>
    <recommendedName>
        <fullName evidence="3">Protein-glutamate methylesterase/protein-glutamine glutaminase</fullName>
        <ecNumber evidence="3">3.1.1.61</ecNumber>
        <ecNumber evidence="3">3.5.1.44</ecNumber>
    </recommendedName>
</protein>
<dbReference type="RefSeq" id="WP_145432620.1">
    <property type="nucleotide sequence ID" value="NZ_CP036339.1"/>
</dbReference>
<evidence type="ECO:0000256" key="3">
    <source>
        <dbReference type="HAMAP-Rule" id="MF_00099"/>
    </source>
</evidence>
<keyword evidence="3 4" id="KW-0145">Chemotaxis</keyword>
<organism evidence="9 10">
    <name type="scientific">Lacipirellula limnantheis</name>
    <dbReference type="NCBI Taxonomy" id="2528024"/>
    <lineage>
        <taxon>Bacteria</taxon>
        <taxon>Pseudomonadati</taxon>
        <taxon>Planctomycetota</taxon>
        <taxon>Planctomycetia</taxon>
        <taxon>Pirellulales</taxon>
        <taxon>Lacipirellulaceae</taxon>
        <taxon>Lacipirellula</taxon>
    </lineage>
</organism>
<evidence type="ECO:0000256" key="6">
    <source>
        <dbReference type="SAM" id="MobiDB-lite"/>
    </source>
</evidence>
<dbReference type="GO" id="GO:0005737">
    <property type="term" value="C:cytoplasm"/>
    <property type="evidence" value="ECO:0007669"/>
    <property type="project" value="UniProtKB-SubCell"/>
</dbReference>
<feature type="active site" evidence="3 4">
    <location>
        <position position="198"/>
    </location>
</feature>
<comment type="catalytic activity">
    <reaction evidence="2 3">
        <text>[protein]-L-glutamate 5-O-methyl ester + H2O = L-glutamyl-[protein] + methanol + H(+)</text>
        <dbReference type="Rhea" id="RHEA:23236"/>
        <dbReference type="Rhea" id="RHEA-COMP:10208"/>
        <dbReference type="Rhea" id="RHEA-COMP:10311"/>
        <dbReference type="ChEBI" id="CHEBI:15377"/>
        <dbReference type="ChEBI" id="CHEBI:15378"/>
        <dbReference type="ChEBI" id="CHEBI:17790"/>
        <dbReference type="ChEBI" id="CHEBI:29973"/>
        <dbReference type="ChEBI" id="CHEBI:82795"/>
        <dbReference type="EC" id="3.1.1.61"/>
    </reaction>
</comment>
<dbReference type="GO" id="GO:0006935">
    <property type="term" value="P:chemotaxis"/>
    <property type="evidence" value="ECO:0007669"/>
    <property type="project" value="UniProtKB-UniRule"/>
</dbReference>
<dbReference type="GO" id="GO:0000156">
    <property type="term" value="F:phosphorelay response regulator activity"/>
    <property type="evidence" value="ECO:0007669"/>
    <property type="project" value="InterPro"/>
</dbReference>
<dbReference type="EC" id="3.1.1.61" evidence="3"/>
<feature type="region of interest" description="Disordered" evidence="6">
    <location>
        <begin position="133"/>
        <end position="158"/>
    </location>
</feature>
<dbReference type="Gene3D" id="3.40.50.2300">
    <property type="match status" value="1"/>
</dbReference>
<accession>A0A517TXM5</accession>
<proteinExistence type="inferred from homology"/>
<evidence type="ECO:0000256" key="1">
    <source>
        <dbReference type="ARBA" id="ARBA00022801"/>
    </source>
</evidence>
<evidence type="ECO:0000313" key="9">
    <source>
        <dbReference type="EMBL" id="QDT73129.1"/>
    </source>
</evidence>
<dbReference type="KEGG" id="llh:I41_23180"/>
<dbReference type="CDD" id="cd17541">
    <property type="entry name" value="REC_CheB-like"/>
    <property type="match status" value="1"/>
</dbReference>
<feature type="active site" evidence="3 4">
    <location>
        <position position="171"/>
    </location>
</feature>
<dbReference type="SMART" id="SM00448">
    <property type="entry name" value="REC"/>
    <property type="match status" value="1"/>
</dbReference>
<dbReference type="OrthoDB" id="9793421at2"/>
<evidence type="ECO:0000259" key="8">
    <source>
        <dbReference type="PROSITE" id="PS50122"/>
    </source>
</evidence>
<sequence length="354" mass="37559">MEKIRVLVVDDSIVVRRVVMEELEAQADIEVAGSASTGRMALEKMNQLNPDLVVLDIEMPDMDGLTALTHLRGSHPATPVVMFSSLTELGAAATLEALSRGASDFFAKPGGPGGLEASRQIIRAELIPSIRALCASKPPSPPNREKTPTTPRPSRPIASNARIDVLAIGASTGGPNALAEIFTLLPPSLPVPIVVVQHMPPMFTHMLAERLSKNSQISTVEAKSGSELEPGKAWVAPGDHHLILVREGQRIRTKINQEPPENACRPAVDPLFRSVASLYGANCLAVVLTGMGQDGLRGCEAIRAAGGQILTQDEATSVVWGMPGFVARAGLADRVLPLPMMAGEIVRRIRGGRG</sequence>
<dbReference type="SUPFAM" id="SSF52172">
    <property type="entry name" value="CheY-like"/>
    <property type="match status" value="1"/>
</dbReference>
<dbReference type="NCBIfam" id="NF001965">
    <property type="entry name" value="PRK00742.1"/>
    <property type="match status" value="1"/>
</dbReference>
<evidence type="ECO:0000259" key="7">
    <source>
        <dbReference type="PROSITE" id="PS50110"/>
    </source>
</evidence>
<evidence type="ECO:0000256" key="4">
    <source>
        <dbReference type="PROSITE-ProRule" id="PRU00050"/>
    </source>
</evidence>
<feature type="modified residue" description="4-aspartylphosphate" evidence="3 5">
    <location>
        <position position="56"/>
    </location>
</feature>
<dbReference type="InterPro" id="IPR011006">
    <property type="entry name" value="CheY-like_superfamily"/>
</dbReference>
<comment type="catalytic activity">
    <reaction evidence="3">
        <text>L-glutaminyl-[protein] + H2O = L-glutamyl-[protein] + NH4(+)</text>
        <dbReference type="Rhea" id="RHEA:16441"/>
        <dbReference type="Rhea" id="RHEA-COMP:10207"/>
        <dbReference type="Rhea" id="RHEA-COMP:10208"/>
        <dbReference type="ChEBI" id="CHEBI:15377"/>
        <dbReference type="ChEBI" id="CHEBI:28938"/>
        <dbReference type="ChEBI" id="CHEBI:29973"/>
        <dbReference type="ChEBI" id="CHEBI:30011"/>
        <dbReference type="EC" id="3.5.1.44"/>
    </reaction>
</comment>
<dbReference type="InterPro" id="IPR008248">
    <property type="entry name" value="CheB-like"/>
</dbReference>
<dbReference type="Proteomes" id="UP000317909">
    <property type="component" value="Chromosome"/>
</dbReference>
<dbReference type="CDD" id="cd16432">
    <property type="entry name" value="CheB_Rec"/>
    <property type="match status" value="1"/>
</dbReference>
<dbReference type="EMBL" id="CP036339">
    <property type="protein sequence ID" value="QDT73129.1"/>
    <property type="molecule type" value="Genomic_DNA"/>
</dbReference>
<dbReference type="PIRSF" id="PIRSF000876">
    <property type="entry name" value="RR_chemtxs_CheB"/>
    <property type="match status" value="1"/>
</dbReference>
<dbReference type="InterPro" id="IPR000673">
    <property type="entry name" value="Sig_transdc_resp-reg_Me-estase"/>
</dbReference>
<keyword evidence="3 5" id="KW-0597">Phosphoprotein</keyword>
<dbReference type="AlphaFoldDB" id="A0A517TXM5"/>
<dbReference type="InterPro" id="IPR001789">
    <property type="entry name" value="Sig_transdc_resp-reg_receiver"/>
</dbReference>
<dbReference type="GO" id="GO:0008984">
    <property type="term" value="F:protein-glutamate methylesterase activity"/>
    <property type="evidence" value="ECO:0007669"/>
    <property type="project" value="UniProtKB-UniRule"/>
</dbReference>
<name>A0A517TXM5_9BACT</name>
<reference evidence="9 10" key="1">
    <citation type="submission" date="2019-02" db="EMBL/GenBank/DDBJ databases">
        <title>Deep-cultivation of Planctomycetes and their phenomic and genomic characterization uncovers novel biology.</title>
        <authorList>
            <person name="Wiegand S."/>
            <person name="Jogler M."/>
            <person name="Boedeker C."/>
            <person name="Pinto D."/>
            <person name="Vollmers J."/>
            <person name="Rivas-Marin E."/>
            <person name="Kohn T."/>
            <person name="Peeters S.H."/>
            <person name="Heuer A."/>
            <person name="Rast P."/>
            <person name="Oberbeckmann S."/>
            <person name="Bunk B."/>
            <person name="Jeske O."/>
            <person name="Meyerdierks A."/>
            <person name="Storesund J.E."/>
            <person name="Kallscheuer N."/>
            <person name="Luecker S."/>
            <person name="Lage O.M."/>
            <person name="Pohl T."/>
            <person name="Merkel B.J."/>
            <person name="Hornburger P."/>
            <person name="Mueller R.-W."/>
            <person name="Bruemmer F."/>
            <person name="Labrenz M."/>
            <person name="Spormann A.M."/>
            <person name="Op den Camp H."/>
            <person name="Overmann J."/>
            <person name="Amann R."/>
            <person name="Jetten M.S.M."/>
            <person name="Mascher T."/>
            <person name="Medema M.H."/>
            <person name="Devos D.P."/>
            <person name="Kaster A.-K."/>
            <person name="Ovreas L."/>
            <person name="Rohde M."/>
            <person name="Galperin M.Y."/>
            <person name="Jogler C."/>
        </authorList>
    </citation>
    <scope>NUCLEOTIDE SEQUENCE [LARGE SCALE GENOMIC DNA]</scope>
    <source>
        <strain evidence="9 10">I41</strain>
    </source>
</reference>
<feature type="domain" description="CheB-type methylesterase" evidence="8">
    <location>
        <begin position="156"/>
        <end position="352"/>
    </location>
</feature>
<dbReference type="PANTHER" id="PTHR42872">
    <property type="entry name" value="PROTEIN-GLUTAMATE METHYLESTERASE/PROTEIN-GLUTAMINE GLUTAMINASE"/>
    <property type="match status" value="1"/>
</dbReference>
<comment type="PTM">
    <text evidence="3">Phosphorylated by CheA. Phosphorylation of the N-terminal regulatory domain activates the methylesterase activity.</text>
</comment>
<feature type="domain" description="Response regulatory" evidence="7">
    <location>
        <begin position="5"/>
        <end position="123"/>
    </location>
</feature>
<keyword evidence="1 3" id="KW-0378">Hydrolase</keyword>
<comment type="similarity">
    <text evidence="3">Belongs to the CheB family.</text>
</comment>
<comment type="subcellular location">
    <subcellularLocation>
        <location evidence="3">Cytoplasm</location>
    </subcellularLocation>
</comment>
<comment type="function">
    <text evidence="3">Involved in chemotaxis. Part of a chemotaxis signal transduction system that modulates chemotaxis in response to various stimuli. Catalyzes the demethylation of specific methylglutamate residues introduced into the chemoreceptors (methyl-accepting chemotaxis proteins or MCP) by CheR. Also mediates the irreversible deamidation of specific glutamine residues to glutamic acid.</text>
</comment>
<dbReference type="PROSITE" id="PS50122">
    <property type="entry name" value="CHEB"/>
    <property type="match status" value="1"/>
</dbReference>
<dbReference type="GO" id="GO:0050568">
    <property type="term" value="F:protein-glutamine glutaminase activity"/>
    <property type="evidence" value="ECO:0007669"/>
    <property type="project" value="UniProtKB-UniRule"/>
</dbReference>